<keyword evidence="2" id="KW-0808">Transferase</keyword>
<dbReference type="Pfam" id="PF21926">
    <property type="entry name" value="FeeM"/>
    <property type="match status" value="1"/>
</dbReference>
<dbReference type="InterPro" id="IPR000182">
    <property type="entry name" value="GNAT_dom"/>
</dbReference>
<dbReference type="Proteomes" id="UP000297396">
    <property type="component" value="Unassembled WGS sequence"/>
</dbReference>
<dbReference type="InterPro" id="IPR054597">
    <property type="entry name" value="FeeM_cat"/>
</dbReference>
<name>A0A4Y9JUK3_9PAST</name>
<reference evidence="2 3" key="1">
    <citation type="submission" date="2019-03" db="EMBL/GenBank/DDBJ databases">
        <title>Diversity of the mouse oral microbiome.</title>
        <authorList>
            <person name="Joseph S."/>
            <person name="Aduse-Opoku J."/>
            <person name="Curtis M."/>
            <person name="Wade W."/>
            <person name="Hashim A."/>
        </authorList>
    </citation>
    <scope>NUCLEOTIDE SEQUENCE [LARGE SCALE GENOMIC DNA]</scope>
    <source>
        <strain evidence="2 3">WT12</strain>
    </source>
</reference>
<feature type="domain" description="N-acetyltransferase" evidence="1">
    <location>
        <begin position="4"/>
        <end position="177"/>
    </location>
</feature>
<protein>
    <submittedName>
        <fullName evidence="2">GNAT family N-acetyltransferase</fullName>
    </submittedName>
</protein>
<proteinExistence type="predicted"/>
<dbReference type="OrthoDB" id="9809206at2"/>
<dbReference type="PROSITE" id="PS51186">
    <property type="entry name" value="GNAT"/>
    <property type="match status" value="1"/>
</dbReference>
<organism evidence="2 3">
    <name type="scientific">Muribacter muris</name>
    <dbReference type="NCBI Taxonomy" id="67855"/>
    <lineage>
        <taxon>Bacteria</taxon>
        <taxon>Pseudomonadati</taxon>
        <taxon>Pseudomonadota</taxon>
        <taxon>Gammaproteobacteria</taxon>
        <taxon>Pasteurellales</taxon>
        <taxon>Pasteurellaceae</taxon>
        <taxon>Muribacter</taxon>
    </lineage>
</organism>
<dbReference type="AlphaFoldDB" id="A0A4Y9JUK3"/>
<dbReference type="EMBL" id="SPPA01000030">
    <property type="protein sequence ID" value="TFV08165.1"/>
    <property type="molecule type" value="Genomic_DNA"/>
</dbReference>
<dbReference type="GO" id="GO:0016747">
    <property type="term" value="F:acyltransferase activity, transferring groups other than amino-acyl groups"/>
    <property type="evidence" value="ECO:0007669"/>
    <property type="project" value="InterPro"/>
</dbReference>
<accession>A0A4Y9JUK3</accession>
<sequence>MKNIVFSLCKNNQRKEVYRLWYQIYFEEMRRNQDYANHTTKEIIDNLEKLSTIIIAENEKKEIIGTSRIHIYPDSKNEIKYYENLYQLDKFLKRDDEKLAIVTRYMVQKNYRSKGLGFYLALAVVNFCIKNNIRWIIMDCSPNLYRYFEKLGFSEHLGVSFHREYGEVKIMKFDTLQKPEVVLNNQINQNKINSLSSF</sequence>
<dbReference type="Gene3D" id="3.40.630.30">
    <property type="match status" value="1"/>
</dbReference>
<dbReference type="InterPro" id="IPR016181">
    <property type="entry name" value="Acyl_CoA_acyltransferase"/>
</dbReference>
<evidence type="ECO:0000259" key="1">
    <source>
        <dbReference type="PROSITE" id="PS51186"/>
    </source>
</evidence>
<evidence type="ECO:0000313" key="2">
    <source>
        <dbReference type="EMBL" id="TFV08165.1"/>
    </source>
</evidence>
<gene>
    <name evidence="2" type="ORF">E4T80_11225</name>
</gene>
<dbReference type="SUPFAM" id="SSF55729">
    <property type="entry name" value="Acyl-CoA N-acyltransferases (Nat)"/>
    <property type="match status" value="1"/>
</dbReference>
<dbReference type="RefSeq" id="WP_135058444.1">
    <property type="nucleotide sequence ID" value="NZ_JADGLC010000030.1"/>
</dbReference>
<comment type="caution">
    <text evidence="2">The sequence shown here is derived from an EMBL/GenBank/DDBJ whole genome shotgun (WGS) entry which is preliminary data.</text>
</comment>
<evidence type="ECO:0000313" key="3">
    <source>
        <dbReference type="Proteomes" id="UP000297396"/>
    </source>
</evidence>